<dbReference type="InterPro" id="IPR037013">
    <property type="entry name" value="GSH-S_sub-bd_sf"/>
</dbReference>
<feature type="binding site" evidence="2">
    <location>
        <position position="508"/>
    </location>
    <ligand>
        <name>ATP</name>
        <dbReference type="ChEBI" id="CHEBI:30616"/>
    </ligand>
</feature>
<protein>
    <recommendedName>
        <fullName evidence="1">Glutathione synthetase</fullName>
        <shortName evidence="1">GSH-S</shortName>
        <ecNumber evidence="1">6.3.2.3</ecNumber>
    </recommendedName>
</protein>
<dbReference type="Proteomes" id="UP001620645">
    <property type="component" value="Unassembled WGS sequence"/>
</dbReference>
<dbReference type="SUPFAM" id="SSF56059">
    <property type="entry name" value="Glutathione synthetase ATP-binding domain-like"/>
    <property type="match status" value="1"/>
</dbReference>
<keyword evidence="1 2" id="KW-0547">Nucleotide-binding</keyword>
<sequence>MIKINGSTFIIVFILNSFRGNAVSHNHVAIEGNKTVLNYVENAVKNENQLHKLSQFAIEWAINHALVVRTNKRFAKGKVIAVIPQVEYRSDCTEFASVTLLPSPFPREAFNKVVAVQEAMNLLYFRVANDYEFMMDAYKDVVKTDLHVRALVNILKEVHATGIKQPYSVMIQRADYMVDVVGENNYEIKQVEVNCGAIASLALDSKITDLHTAMLRKVGMNASKDVVPVNKPDQEFINMLYLAWQKFGDPNAIVVILHFINSSPYNLDYTNIEMELARVSNGQIKMDFVTLKEGKRLSLDPETFTLRLDGRVVAVVNSATSALGYLAYRAEMETRKTIELSTAIKAPSLAIAISSSKKIQQLLAKPGVLERFFPLPSDAPTIDAIRETFTGMWALSQEKIDDAIQNPGKYVLKPNRECGGNNYFDDEIPKKLQQFSLEQRAAHILMQRLHPLQVKNYFLRPYAKPTLCNTSGELGVYGFLMGNMVDGTVDRNVQSGHLLRTKLAHVNEGGVIEGAGVGDTPYLF</sequence>
<feature type="signal peptide" evidence="4">
    <location>
        <begin position="1"/>
        <end position="24"/>
    </location>
</feature>
<dbReference type="Gene3D" id="3.30.470.20">
    <property type="entry name" value="ATP-grasp fold, B domain"/>
    <property type="match status" value="1"/>
</dbReference>
<feature type="binding site" evidence="2">
    <location>
        <position position="500"/>
    </location>
    <ligand>
        <name>substrate</name>
    </ligand>
</feature>
<dbReference type="AlphaFoldDB" id="A0ABD2KA73"/>
<evidence type="ECO:0000256" key="4">
    <source>
        <dbReference type="SAM" id="SignalP"/>
    </source>
</evidence>
<evidence type="ECO:0000256" key="2">
    <source>
        <dbReference type="PIRSR" id="PIRSR001558-1"/>
    </source>
</evidence>
<reference evidence="5 6" key="1">
    <citation type="submission" date="2024-10" db="EMBL/GenBank/DDBJ databases">
        <authorList>
            <person name="Kim D."/>
        </authorList>
    </citation>
    <scope>NUCLEOTIDE SEQUENCE [LARGE SCALE GENOMIC DNA]</scope>
    <source>
        <strain evidence="5">Taebaek</strain>
    </source>
</reference>
<feature type="binding site" evidence="2">
    <location>
        <position position="173"/>
    </location>
    <ligand>
        <name>substrate</name>
    </ligand>
</feature>
<dbReference type="EMBL" id="JBICCN010000039">
    <property type="protein sequence ID" value="KAL3099444.1"/>
    <property type="molecule type" value="Genomic_DNA"/>
</dbReference>
<comment type="caution">
    <text evidence="5">The sequence shown here is derived from an EMBL/GenBank/DDBJ whole genome shotgun (WGS) entry which is preliminary data.</text>
</comment>
<feature type="binding site" evidence="3">
    <location>
        <position position="194"/>
    </location>
    <ligand>
        <name>Mg(2+)</name>
        <dbReference type="ChEBI" id="CHEBI:18420"/>
    </ligand>
</feature>
<keyword evidence="1 3" id="KW-0460">Magnesium</keyword>
<gene>
    <name evidence="5" type="ORF">niasHS_002899</name>
</gene>
<evidence type="ECO:0000256" key="1">
    <source>
        <dbReference type="PIRNR" id="PIRNR001558"/>
    </source>
</evidence>
<keyword evidence="1" id="KW-0436">Ligase</keyword>
<keyword evidence="6" id="KW-1185">Reference proteome</keyword>
<organism evidence="5 6">
    <name type="scientific">Heterodera schachtii</name>
    <name type="common">Sugarbeet cyst nematode worm</name>
    <name type="synonym">Tylenchus schachtii</name>
    <dbReference type="NCBI Taxonomy" id="97005"/>
    <lineage>
        <taxon>Eukaryota</taxon>
        <taxon>Metazoa</taxon>
        <taxon>Ecdysozoa</taxon>
        <taxon>Nematoda</taxon>
        <taxon>Chromadorea</taxon>
        <taxon>Rhabditida</taxon>
        <taxon>Tylenchina</taxon>
        <taxon>Tylenchomorpha</taxon>
        <taxon>Tylenchoidea</taxon>
        <taxon>Heteroderidae</taxon>
        <taxon>Heteroderinae</taxon>
        <taxon>Heterodera</taxon>
    </lineage>
</organism>
<name>A0ABD2KA73_HETSC</name>
<accession>A0ABD2KA73</accession>
<keyword evidence="1" id="KW-0317">Glutathione biosynthesis</keyword>
<dbReference type="PANTHER" id="PTHR11130">
    <property type="entry name" value="GLUTATHIONE SYNTHETASE"/>
    <property type="match status" value="1"/>
</dbReference>
<comment type="pathway">
    <text evidence="1">Sulfur metabolism; glutathione biosynthesis; glutathione from L-cysteine and L-glutamate: step 2/2.</text>
</comment>
<dbReference type="GO" id="GO:0004363">
    <property type="term" value="F:glutathione synthase activity"/>
    <property type="evidence" value="ECO:0007669"/>
    <property type="project" value="UniProtKB-UniRule"/>
</dbReference>
<feature type="binding site" evidence="2">
    <location>
        <begin position="413"/>
        <end position="422"/>
    </location>
    <ligand>
        <name>ATP</name>
        <dbReference type="ChEBI" id="CHEBI:30616"/>
    </ligand>
</feature>
<dbReference type="PANTHER" id="PTHR11130:SF0">
    <property type="entry name" value="GLUTATHIONE SYNTHETASE"/>
    <property type="match status" value="1"/>
</dbReference>
<dbReference type="Gene3D" id="3.40.50.1760">
    <property type="entry name" value="Glutathione synthase, substrate-binding domain superfamily, eukaryotic"/>
    <property type="match status" value="1"/>
</dbReference>
<evidence type="ECO:0000313" key="6">
    <source>
        <dbReference type="Proteomes" id="UP001620645"/>
    </source>
</evidence>
<evidence type="ECO:0000313" key="5">
    <source>
        <dbReference type="EMBL" id="KAL3099444.1"/>
    </source>
</evidence>
<feature type="binding site" evidence="2">
    <location>
        <position position="502"/>
    </location>
    <ligand>
        <name>ATP</name>
        <dbReference type="ChEBI" id="CHEBI:30616"/>
    </ligand>
</feature>
<dbReference type="Gene3D" id="3.30.1490.50">
    <property type="match status" value="1"/>
</dbReference>
<dbReference type="InterPro" id="IPR005615">
    <property type="entry name" value="Glutathione_synthase"/>
</dbReference>
<keyword evidence="4" id="KW-0732">Signal</keyword>
<keyword evidence="1 3" id="KW-0479">Metal-binding</keyword>
<feature type="binding site" evidence="3">
    <location>
        <position position="417"/>
    </location>
    <ligand>
        <name>Mg(2+)</name>
        <dbReference type="ChEBI" id="CHEBI:18420"/>
    </ligand>
</feature>
<feature type="binding site" evidence="3">
    <location>
        <position position="192"/>
    </location>
    <ligand>
        <name>Mg(2+)</name>
        <dbReference type="ChEBI" id="CHEBI:18420"/>
    </ligand>
</feature>
<dbReference type="Pfam" id="PF03917">
    <property type="entry name" value="GSH_synth_ATP"/>
    <property type="match status" value="1"/>
</dbReference>
<dbReference type="InterPro" id="IPR014042">
    <property type="entry name" value="Glutathione_synthase_a-hlx"/>
</dbReference>
<feature type="chain" id="PRO_5044860074" description="Glutathione synthetase" evidence="4">
    <location>
        <begin position="25"/>
        <end position="524"/>
    </location>
</feature>
<comment type="cofactor">
    <cofactor evidence="1 3">
        <name>Mg(2+)</name>
        <dbReference type="ChEBI" id="CHEBI:18420"/>
    </cofactor>
    <text evidence="1 3">Binds 1 Mg(2+) ion per subunit.</text>
</comment>
<feature type="binding site" evidence="2">
    <location>
        <position position="357"/>
    </location>
    <ligand>
        <name>ATP</name>
        <dbReference type="ChEBI" id="CHEBI:30616"/>
    </ligand>
</feature>
<feature type="binding site" evidence="2">
    <location>
        <position position="192"/>
    </location>
    <ligand>
        <name>ATP</name>
        <dbReference type="ChEBI" id="CHEBI:30616"/>
    </ligand>
</feature>
<dbReference type="InterPro" id="IPR014049">
    <property type="entry name" value="Glutathione_synthase_N_euk"/>
</dbReference>
<comment type="catalytic activity">
    <reaction evidence="1">
        <text>gamma-L-glutamyl-L-cysteine + glycine + ATP = glutathione + ADP + phosphate + H(+)</text>
        <dbReference type="Rhea" id="RHEA:13557"/>
        <dbReference type="ChEBI" id="CHEBI:15378"/>
        <dbReference type="ChEBI" id="CHEBI:30616"/>
        <dbReference type="ChEBI" id="CHEBI:43474"/>
        <dbReference type="ChEBI" id="CHEBI:57305"/>
        <dbReference type="ChEBI" id="CHEBI:57925"/>
        <dbReference type="ChEBI" id="CHEBI:58173"/>
        <dbReference type="ChEBI" id="CHEBI:456216"/>
        <dbReference type="EC" id="6.3.2.3"/>
    </reaction>
</comment>
<dbReference type="EC" id="6.3.2.3" evidence="1"/>
<keyword evidence="1 2" id="KW-0067">ATP-binding</keyword>
<dbReference type="GO" id="GO:0005524">
    <property type="term" value="F:ATP binding"/>
    <property type="evidence" value="ECO:0007669"/>
    <property type="project" value="UniProtKB-UniRule"/>
</dbReference>
<evidence type="ECO:0000256" key="3">
    <source>
        <dbReference type="PIRSR" id="PIRSR001558-2"/>
    </source>
</evidence>
<comment type="similarity">
    <text evidence="1">Belongs to the eukaryotic GSH synthase family.</text>
</comment>
<proteinExistence type="inferred from homology"/>
<feature type="binding site" evidence="2">
    <location>
        <position position="473"/>
    </location>
    <ligand>
        <name>ATP</name>
        <dbReference type="ChEBI" id="CHEBI:30616"/>
    </ligand>
</feature>
<dbReference type="GO" id="GO:0000287">
    <property type="term" value="F:magnesium ion binding"/>
    <property type="evidence" value="ECO:0007669"/>
    <property type="project" value="UniProtKB-UniRule"/>
</dbReference>
<dbReference type="Gene3D" id="3.30.1490.80">
    <property type="match status" value="1"/>
</dbReference>
<dbReference type="GO" id="GO:0043295">
    <property type="term" value="F:glutathione binding"/>
    <property type="evidence" value="ECO:0007669"/>
    <property type="project" value="UniProtKB-UniRule"/>
</dbReference>
<dbReference type="InterPro" id="IPR014709">
    <property type="entry name" value="Glutathione_synthase_C_euk"/>
</dbReference>
<feature type="binding site" evidence="2">
    <location>
        <position position="234"/>
    </location>
    <ligand>
        <name>substrate</name>
    </ligand>
</feature>
<dbReference type="Gene3D" id="1.10.1080.10">
    <property type="entry name" value="Glutathione Synthetase, Chain A, domain 3"/>
    <property type="match status" value="1"/>
</dbReference>
<dbReference type="PIRSF" id="PIRSF001558">
    <property type="entry name" value="GSHase"/>
    <property type="match status" value="1"/>
</dbReference>